<keyword evidence="5" id="KW-1185">Reference proteome</keyword>
<keyword evidence="2" id="KW-1133">Transmembrane helix</keyword>
<dbReference type="EMBL" id="OZ075134">
    <property type="protein sequence ID" value="CAL4991366.1"/>
    <property type="molecule type" value="Genomic_DNA"/>
</dbReference>
<feature type="compositionally biased region" description="Low complexity" evidence="1">
    <location>
        <begin position="10"/>
        <end position="23"/>
    </location>
</feature>
<name>A0ABC9B1X3_9POAL</name>
<feature type="transmembrane region" description="Helical" evidence="2">
    <location>
        <begin position="627"/>
        <end position="647"/>
    </location>
</feature>
<feature type="domain" description="PGG" evidence="3">
    <location>
        <begin position="513"/>
        <end position="618"/>
    </location>
</feature>
<evidence type="ECO:0000259" key="3">
    <source>
        <dbReference type="Pfam" id="PF13962"/>
    </source>
</evidence>
<feature type="region of interest" description="Disordered" evidence="1">
    <location>
        <begin position="334"/>
        <end position="360"/>
    </location>
</feature>
<feature type="transmembrane region" description="Helical" evidence="2">
    <location>
        <begin position="34"/>
        <end position="52"/>
    </location>
</feature>
<feature type="transmembrane region" description="Helical" evidence="2">
    <location>
        <begin position="730"/>
        <end position="751"/>
    </location>
</feature>
<feature type="domain" description="PGG" evidence="3">
    <location>
        <begin position="186"/>
        <end position="300"/>
    </location>
</feature>
<feature type="transmembrane region" description="Helical" evidence="2">
    <location>
        <begin position="449"/>
        <end position="466"/>
    </location>
</feature>
<evidence type="ECO:0000313" key="5">
    <source>
        <dbReference type="Proteomes" id="UP001497457"/>
    </source>
</evidence>
<feature type="transmembrane region" description="Helical" evidence="2">
    <location>
        <begin position="190"/>
        <end position="206"/>
    </location>
</feature>
<feature type="transmembrane region" description="Helical" evidence="2">
    <location>
        <begin position="370"/>
        <end position="387"/>
    </location>
</feature>
<proteinExistence type="predicted"/>
<feature type="transmembrane region" description="Helical" evidence="2">
    <location>
        <begin position="120"/>
        <end position="143"/>
    </location>
</feature>
<evidence type="ECO:0000256" key="2">
    <source>
        <dbReference type="SAM" id="Phobius"/>
    </source>
</evidence>
<feature type="transmembrane region" description="Helical" evidence="2">
    <location>
        <begin position="236"/>
        <end position="256"/>
    </location>
</feature>
<dbReference type="Pfam" id="PF13962">
    <property type="entry name" value="PGG"/>
    <property type="match status" value="5"/>
</dbReference>
<gene>
    <name evidence="4" type="ORF">URODEC1_LOCUS60626</name>
</gene>
<dbReference type="Proteomes" id="UP001497457">
    <property type="component" value="Chromosome 24b"/>
</dbReference>
<keyword evidence="2" id="KW-0812">Transmembrane</keyword>
<accession>A0ABC9B1X3</accession>
<sequence>MESGNGSDGAGATTAMASAGNGSERPWEYSLRKYLLLLATLVATVTYTTGFTPPGGVWEEKDPAGHYLAGDPILRHTSYARYVTFFYANAAAFASSLVVIVLILILSVRHEMRCNSLGPVAVLRGFMVLDLVSLMVAYTAGIYRDRDVPVYTMVLAALTVVYLVVFHMVLPRCHQNGGTSRLDDDRTRKVLMLLATFAVGVTYLAGQSAPGGFRDEGDRAGDPVLMGGHHETRLKAFVHLNSTAFFWSLLITVQLLDKNLRMPKPNKQVEAQDLRFGLLYASVVLALLGLVGAYATGSSRDTGTTIYVTLVGGALPACILLLYYRWKGQRDATSTRQETNSNEAAAAAAAAAPQTSDDGREEVDKQARSLVLLLATLAATITYQAGLDPPGGLWDQDGGTRYMAGDPILQTINPKRYNAFFYCNSVAFVASLLAIILVKKNLLLRTHALEAAMILDLFGLIGAYAAGSCREVSTSIYAMALAGAVLVYVVIHVVFFTLDHDTSADEEKALEVVEKRRKRLMLFAILAATITYQAGLTPPGGFFLQDDLAADPVLLHNFPLRYRAFFYCNSVSFMLSIATIILLVNKNLYRPAIRSHAISVCTAAAMLSLVGAYAAGSTQYMGTSIKIFGLASAILIALVAVVLIFVVRSPPAERYIQTTRPIANSDHDKDEKRLHSERKYLMLLGILAASVTYQAGLKPPGGVWEEDDARLGHIPGNPIMRDNARPRYLSFFYINSTSFVASVIVVILLLLRPPRKDKLPSWLLSAMNITIVLDLLGLLVAYAVGSARSWKATGYVFALVFLVLAYITTHVGLAHLITNGFFRRETKVDTSVGP</sequence>
<dbReference type="AlphaFoldDB" id="A0ABC9B1X3"/>
<feature type="compositionally biased region" description="Polar residues" evidence="1">
    <location>
        <begin position="334"/>
        <end position="343"/>
    </location>
</feature>
<feature type="transmembrane region" description="Helical" evidence="2">
    <location>
        <begin position="419"/>
        <end position="437"/>
    </location>
</feature>
<evidence type="ECO:0000256" key="1">
    <source>
        <dbReference type="SAM" id="MobiDB-lite"/>
    </source>
</evidence>
<feature type="transmembrane region" description="Helical" evidence="2">
    <location>
        <begin position="85"/>
        <end position="108"/>
    </location>
</feature>
<keyword evidence="2" id="KW-0472">Membrane</keyword>
<feature type="transmembrane region" description="Helical" evidence="2">
    <location>
        <begin position="763"/>
        <end position="784"/>
    </location>
</feature>
<feature type="transmembrane region" description="Helical" evidence="2">
    <location>
        <begin position="149"/>
        <end position="170"/>
    </location>
</feature>
<feature type="transmembrane region" description="Helical" evidence="2">
    <location>
        <begin position="680"/>
        <end position="697"/>
    </location>
</feature>
<feature type="transmembrane region" description="Helical" evidence="2">
    <location>
        <begin position="796"/>
        <end position="817"/>
    </location>
</feature>
<feature type="transmembrane region" description="Helical" evidence="2">
    <location>
        <begin position="306"/>
        <end position="326"/>
    </location>
</feature>
<feature type="transmembrane region" description="Helical" evidence="2">
    <location>
        <begin position="520"/>
        <end position="544"/>
    </location>
</feature>
<dbReference type="PANTHER" id="PTHR24177:SF396">
    <property type="entry name" value="PGG DOMAIN-CONTAINING PROTEIN"/>
    <property type="match status" value="1"/>
</dbReference>
<feature type="domain" description="PGG" evidence="3">
    <location>
        <begin position="28"/>
        <end position="144"/>
    </location>
</feature>
<feature type="transmembrane region" description="Helical" evidence="2">
    <location>
        <begin position="277"/>
        <end position="294"/>
    </location>
</feature>
<dbReference type="PANTHER" id="PTHR24177">
    <property type="entry name" value="CASKIN"/>
    <property type="match status" value="1"/>
</dbReference>
<feature type="domain" description="PGG" evidence="3">
    <location>
        <begin position="672"/>
        <end position="788"/>
    </location>
</feature>
<feature type="transmembrane region" description="Helical" evidence="2">
    <location>
        <begin position="478"/>
        <end position="499"/>
    </location>
</feature>
<evidence type="ECO:0000313" key="4">
    <source>
        <dbReference type="EMBL" id="CAL4991366.1"/>
    </source>
</evidence>
<feature type="transmembrane region" description="Helical" evidence="2">
    <location>
        <begin position="596"/>
        <end position="615"/>
    </location>
</feature>
<feature type="domain" description="PGG" evidence="3">
    <location>
        <begin position="365"/>
        <end position="470"/>
    </location>
</feature>
<feature type="region of interest" description="Disordered" evidence="1">
    <location>
        <begin position="1"/>
        <end position="24"/>
    </location>
</feature>
<feature type="transmembrane region" description="Helical" evidence="2">
    <location>
        <begin position="564"/>
        <end position="584"/>
    </location>
</feature>
<protein>
    <recommendedName>
        <fullName evidence="3">PGG domain-containing protein</fullName>
    </recommendedName>
</protein>
<dbReference type="InterPro" id="IPR026961">
    <property type="entry name" value="PGG_dom"/>
</dbReference>
<organism evidence="4 5">
    <name type="scientific">Urochloa decumbens</name>
    <dbReference type="NCBI Taxonomy" id="240449"/>
    <lineage>
        <taxon>Eukaryota</taxon>
        <taxon>Viridiplantae</taxon>
        <taxon>Streptophyta</taxon>
        <taxon>Embryophyta</taxon>
        <taxon>Tracheophyta</taxon>
        <taxon>Spermatophyta</taxon>
        <taxon>Magnoliopsida</taxon>
        <taxon>Liliopsida</taxon>
        <taxon>Poales</taxon>
        <taxon>Poaceae</taxon>
        <taxon>PACMAD clade</taxon>
        <taxon>Panicoideae</taxon>
        <taxon>Panicodae</taxon>
        <taxon>Paniceae</taxon>
        <taxon>Melinidinae</taxon>
        <taxon>Urochloa</taxon>
    </lineage>
</organism>
<reference evidence="4" key="1">
    <citation type="submission" date="2024-10" db="EMBL/GenBank/DDBJ databases">
        <authorList>
            <person name="Ryan C."/>
        </authorList>
    </citation>
    <scope>NUCLEOTIDE SEQUENCE [LARGE SCALE GENOMIC DNA]</scope>
</reference>